<sequence>MLVNSRTRCYNWPSRVRPQSCGTPKPEIGGSAVGLVTYRFHDHSSAIFRAIKSWHRCTDSMRTTCIGMPPACKIASA</sequence>
<reference evidence="1" key="1">
    <citation type="submission" date="2020-11" db="EMBL/GenBank/DDBJ databases">
        <authorList>
            <consortium name="DOE Joint Genome Institute"/>
            <person name="Ahrendt S."/>
            <person name="Riley R."/>
            <person name="Andreopoulos W."/>
            <person name="Labutti K."/>
            <person name="Pangilinan J."/>
            <person name="Ruiz-Duenas F.J."/>
            <person name="Barrasa J.M."/>
            <person name="Sanchez-Garcia M."/>
            <person name="Camarero S."/>
            <person name="Miyauchi S."/>
            <person name="Serrano A."/>
            <person name="Linde D."/>
            <person name="Babiker R."/>
            <person name="Drula E."/>
            <person name="Ayuso-Fernandez I."/>
            <person name="Pacheco R."/>
            <person name="Padilla G."/>
            <person name="Ferreira P."/>
            <person name="Barriuso J."/>
            <person name="Kellner H."/>
            <person name="Castanera R."/>
            <person name="Alfaro M."/>
            <person name="Ramirez L."/>
            <person name="Pisabarro A.G."/>
            <person name="Kuo A."/>
            <person name="Tritt A."/>
            <person name="Lipzen A."/>
            <person name="He G."/>
            <person name="Yan M."/>
            <person name="Ng V."/>
            <person name="Cullen D."/>
            <person name="Martin F."/>
            <person name="Rosso M.-N."/>
            <person name="Henrissat B."/>
            <person name="Hibbett D."/>
            <person name="Martinez A.T."/>
            <person name="Grigoriev I.V."/>
        </authorList>
    </citation>
    <scope>NUCLEOTIDE SEQUENCE</scope>
    <source>
        <strain evidence="1">ATCC 90797</strain>
    </source>
</reference>
<organism evidence="1 2">
    <name type="scientific">Pleurotus eryngii</name>
    <name type="common">Boletus of the steppes</name>
    <dbReference type="NCBI Taxonomy" id="5323"/>
    <lineage>
        <taxon>Eukaryota</taxon>
        <taxon>Fungi</taxon>
        <taxon>Dikarya</taxon>
        <taxon>Basidiomycota</taxon>
        <taxon>Agaricomycotina</taxon>
        <taxon>Agaricomycetes</taxon>
        <taxon>Agaricomycetidae</taxon>
        <taxon>Agaricales</taxon>
        <taxon>Pleurotineae</taxon>
        <taxon>Pleurotaceae</taxon>
        <taxon>Pleurotus</taxon>
    </lineage>
</organism>
<protein>
    <submittedName>
        <fullName evidence="1">Uncharacterized protein</fullName>
    </submittedName>
</protein>
<dbReference type="EMBL" id="MU154538">
    <property type="protein sequence ID" value="KAF9498363.1"/>
    <property type="molecule type" value="Genomic_DNA"/>
</dbReference>
<gene>
    <name evidence="1" type="ORF">BDN71DRAFT_1443708</name>
</gene>
<evidence type="ECO:0000313" key="2">
    <source>
        <dbReference type="Proteomes" id="UP000807025"/>
    </source>
</evidence>
<evidence type="ECO:0000313" key="1">
    <source>
        <dbReference type="EMBL" id="KAF9498363.1"/>
    </source>
</evidence>
<name>A0A9P6A1U8_PLEER</name>
<dbReference type="Proteomes" id="UP000807025">
    <property type="component" value="Unassembled WGS sequence"/>
</dbReference>
<proteinExistence type="predicted"/>
<keyword evidence="2" id="KW-1185">Reference proteome</keyword>
<accession>A0A9P6A1U8</accession>
<comment type="caution">
    <text evidence="1">The sequence shown here is derived from an EMBL/GenBank/DDBJ whole genome shotgun (WGS) entry which is preliminary data.</text>
</comment>
<dbReference type="AlphaFoldDB" id="A0A9P6A1U8"/>